<dbReference type="PANTHER" id="PTHR11371">
    <property type="entry name" value="DEOXYRIBONUCLEASE"/>
    <property type="match status" value="1"/>
</dbReference>
<dbReference type="RefSeq" id="WP_248412922.1">
    <property type="nucleotide sequence ID" value="NZ_JALPQF010000008.1"/>
</dbReference>
<dbReference type="GO" id="GO:0004519">
    <property type="term" value="F:endonuclease activity"/>
    <property type="evidence" value="ECO:0007669"/>
    <property type="project" value="UniProtKB-KW"/>
</dbReference>
<dbReference type="CDD" id="cd10283">
    <property type="entry name" value="MnuA_DNase1-like"/>
    <property type="match status" value="1"/>
</dbReference>
<dbReference type="Gene3D" id="3.60.10.10">
    <property type="entry name" value="Endonuclease/exonuclease/phosphatase"/>
    <property type="match status" value="1"/>
</dbReference>
<organism evidence="5 6">
    <name type="scientific">Psychroserpens algicola</name>
    <dbReference type="NCBI Taxonomy" id="1719034"/>
    <lineage>
        <taxon>Bacteria</taxon>
        <taxon>Pseudomonadati</taxon>
        <taxon>Bacteroidota</taxon>
        <taxon>Flavobacteriia</taxon>
        <taxon>Flavobacteriales</taxon>
        <taxon>Flavobacteriaceae</taxon>
        <taxon>Psychroserpens</taxon>
    </lineage>
</organism>
<keyword evidence="6" id="KW-1185">Reference proteome</keyword>
<dbReference type="InterPro" id="IPR005135">
    <property type="entry name" value="Endo/exonuclease/phosphatase"/>
</dbReference>
<accession>A0ABT0HAP1</accession>
<proteinExistence type="inferred from homology"/>
<evidence type="ECO:0000313" key="5">
    <source>
        <dbReference type="EMBL" id="MCK8480910.1"/>
    </source>
</evidence>
<dbReference type="PANTHER" id="PTHR11371:SF31">
    <property type="entry name" value="EXTRACELLULAR NUCLEASE"/>
    <property type="match status" value="1"/>
</dbReference>
<comment type="caution">
    <text evidence="5">The sequence shown here is derived from an EMBL/GenBank/DDBJ whole genome shotgun (WGS) entry which is preliminary data.</text>
</comment>
<dbReference type="SUPFAM" id="SSF56219">
    <property type="entry name" value="DNase I-like"/>
    <property type="match status" value="1"/>
</dbReference>
<keyword evidence="3" id="KW-0378">Hydrolase</keyword>
<dbReference type="Proteomes" id="UP001203687">
    <property type="component" value="Unassembled WGS sequence"/>
</dbReference>
<keyword evidence="5" id="KW-0255">Endonuclease</keyword>
<sequence length="270" mass="31104">MKHNFIFLLFLFQSVVIISQNDPIKIISWNIKDFGKSKSTIELEKIADIVKDADIVALQEVVSGYGGAQAVAKLSDILNRKGAKWDYIVSDPTKSSKYMSERYAFIWKTSKIKIKNRGRLISELQDEIEREPHMTSFYINSKKFSIINFHAIPHVKNPRPEIEALINYIIAQDNSHTIIAGDFNMNEKDMVFNNLTLSGYQPSLYNQKTTLKQKCENGVYLNYNIDNIYFSKDISKTKSSVIDFVLVCDEIENARKLSDHLPVYLEFKLN</sequence>
<dbReference type="InterPro" id="IPR036691">
    <property type="entry name" value="Endo/exonu/phosph_ase_sf"/>
</dbReference>
<reference evidence="5" key="1">
    <citation type="submission" date="2022-04" db="EMBL/GenBank/DDBJ databases">
        <authorList>
            <person name="Ren T."/>
        </authorList>
    </citation>
    <scope>NUCLEOTIDE SEQUENCE</scope>
    <source>
        <strain evidence="5">F63249</strain>
    </source>
</reference>
<dbReference type="EMBL" id="JALPQF010000008">
    <property type="protein sequence ID" value="MCK8480910.1"/>
    <property type="molecule type" value="Genomic_DNA"/>
</dbReference>
<name>A0ABT0HAP1_9FLAO</name>
<gene>
    <name evidence="5" type="ORF">MUY34_09765</name>
</gene>
<evidence type="ECO:0000313" key="6">
    <source>
        <dbReference type="Proteomes" id="UP001203687"/>
    </source>
</evidence>
<evidence type="ECO:0000256" key="1">
    <source>
        <dbReference type="ARBA" id="ARBA00007359"/>
    </source>
</evidence>
<dbReference type="InterPro" id="IPR016202">
    <property type="entry name" value="DNase_I"/>
</dbReference>
<dbReference type="SMART" id="SM00476">
    <property type="entry name" value="DNaseIc"/>
    <property type="match status" value="1"/>
</dbReference>
<dbReference type="Pfam" id="PF03372">
    <property type="entry name" value="Exo_endo_phos"/>
    <property type="match status" value="1"/>
</dbReference>
<evidence type="ECO:0000256" key="3">
    <source>
        <dbReference type="ARBA" id="ARBA00022801"/>
    </source>
</evidence>
<keyword evidence="2" id="KW-0540">Nuclease</keyword>
<evidence type="ECO:0000259" key="4">
    <source>
        <dbReference type="Pfam" id="PF03372"/>
    </source>
</evidence>
<protein>
    <submittedName>
        <fullName evidence="5">Endonuclease/exonuclease/phosphatase family protein</fullName>
    </submittedName>
</protein>
<evidence type="ECO:0000256" key="2">
    <source>
        <dbReference type="ARBA" id="ARBA00022722"/>
    </source>
</evidence>
<comment type="similarity">
    <text evidence="1">Belongs to the DNase I family.</text>
</comment>
<feature type="domain" description="Endonuclease/exonuclease/phosphatase" evidence="4">
    <location>
        <begin position="28"/>
        <end position="260"/>
    </location>
</feature>